<dbReference type="Pfam" id="PF00583">
    <property type="entry name" value="Acetyltransf_1"/>
    <property type="match status" value="1"/>
</dbReference>
<dbReference type="PROSITE" id="PS51186">
    <property type="entry name" value="GNAT"/>
    <property type="match status" value="1"/>
</dbReference>
<dbReference type="InterPro" id="IPR016181">
    <property type="entry name" value="Acyl_CoA_acyltransferase"/>
</dbReference>
<dbReference type="PANTHER" id="PTHR43877">
    <property type="entry name" value="AMINOALKYLPHOSPHONATE N-ACETYLTRANSFERASE-RELATED-RELATED"/>
    <property type="match status" value="1"/>
</dbReference>
<keyword evidence="1 4" id="KW-0808">Transferase</keyword>
<accession>A0A127JT21</accession>
<keyword evidence="5" id="KW-1185">Reference proteome</keyword>
<dbReference type="Gene3D" id="3.40.630.30">
    <property type="match status" value="1"/>
</dbReference>
<evidence type="ECO:0000313" key="4">
    <source>
        <dbReference type="EMBL" id="AMO23151.1"/>
    </source>
</evidence>
<dbReference type="GO" id="GO:0016747">
    <property type="term" value="F:acyltransferase activity, transferring groups other than amino-acyl groups"/>
    <property type="evidence" value="ECO:0007669"/>
    <property type="project" value="InterPro"/>
</dbReference>
<dbReference type="EMBL" id="CP010951">
    <property type="protein sequence ID" value="AMO23151.1"/>
    <property type="molecule type" value="Genomic_DNA"/>
</dbReference>
<dbReference type="CDD" id="cd04301">
    <property type="entry name" value="NAT_SF"/>
    <property type="match status" value="1"/>
</dbReference>
<name>A0A127JT21_9BURK</name>
<sequence>MEIRRLGLRDAADYRTLRLRSFMEHPEAFTTSYEELERQSLQDTEKRLAALHMKLWGAFRDGKLCGYVGLDRETRVKSRHKATLVGMYVEPEFSGRGTGRALIQALLREARADGIELVVLTVTEGDGPAARLYERCGFRSFGVEPRAIKVGGRYYAKKHMYIELGAAS</sequence>
<evidence type="ECO:0000313" key="5">
    <source>
        <dbReference type="Proteomes" id="UP000070433"/>
    </source>
</evidence>
<organism evidence="4 5">
    <name type="scientific">Ramlibacter tataouinensis</name>
    <dbReference type="NCBI Taxonomy" id="94132"/>
    <lineage>
        <taxon>Bacteria</taxon>
        <taxon>Pseudomonadati</taxon>
        <taxon>Pseudomonadota</taxon>
        <taxon>Betaproteobacteria</taxon>
        <taxon>Burkholderiales</taxon>
        <taxon>Comamonadaceae</taxon>
        <taxon>Ramlibacter</taxon>
    </lineage>
</organism>
<dbReference type="RefSeq" id="WP_061498716.1">
    <property type="nucleotide sequence ID" value="NZ_CP010951.1"/>
</dbReference>
<dbReference type="PANTHER" id="PTHR43877:SF2">
    <property type="entry name" value="AMINOALKYLPHOSPHONATE N-ACETYLTRANSFERASE-RELATED"/>
    <property type="match status" value="1"/>
</dbReference>
<evidence type="ECO:0000259" key="3">
    <source>
        <dbReference type="PROSITE" id="PS51186"/>
    </source>
</evidence>
<evidence type="ECO:0000256" key="2">
    <source>
        <dbReference type="ARBA" id="ARBA00023315"/>
    </source>
</evidence>
<feature type="domain" description="N-acetyltransferase" evidence="3">
    <location>
        <begin position="1"/>
        <end position="161"/>
    </location>
</feature>
<gene>
    <name evidence="4" type="ORF">UC35_09920</name>
</gene>
<dbReference type="InterPro" id="IPR000182">
    <property type="entry name" value="GNAT_dom"/>
</dbReference>
<reference evidence="4 5" key="1">
    <citation type="journal article" date="2014" name="Int. J. Syst. Evol. Microbiol.">
        <title>Ramlibacter solisilvae sp. nov., isolated from forest soil, and emended description of the genus Ramlibacter.</title>
        <authorList>
            <person name="Lee H.J."/>
            <person name="Lee S.H."/>
            <person name="Lee S.S."/>
            <person name="Lee J.S."/>
            <person name="Kim Y."/>
            <person name="Kim S.C."/>
            <person name="Jeon C.O."/>
        </authorList>
    </citation>
    <scope>NUCLEOTIDE SEQUENCE [LARGE SCALE GENOMIC DNA]</scope>
    <source>
        <strain evidence="4 5">5-10</strain>
    </source>
</reference>
<dbReference type="OrthoDB" id="9799092at2"/>
<keyword evidence="2" id="KW-0012">Acyltransferase</keyword>
<dbReference type="Proteomes" id="UP000070433">
    <property type="component" value="Chromosome"/>
</dbReference>
<dbReference type="SUPFAM" id="SSF55729">
    <property type="entry name" value="Acyl-CoA N-acyltransferases (Nat)"/>
    <property type="match status" value="1"/>
</dbReference>
<dbReference type="InterPro" id="IPR050832">
    <property type="entry name" value="Bact_Acetyltransf"/>
</dbReference>
<dbReference type="AlphaFoldDB" id="A0A127JT21"/>
<proteinExistence type="predicted"/>
<evidence type="ECO:0000256" key="1">
    <source>
        <dbReference type="ARBA" id="ARBA00022679"/>
    </source>
</evidence>
<protein>
    <submittedName>
        <fullName evidence="4">GCN5 family acetyltransferase</fullName>
    </submittedName>
</protein>